<dbReference type="AlphaFoldDB" id="A0AAE0ZYB1"/>
<proteinExistence type="predicted"/>
<keyword evidence="2" id="KW-1185">Reference proteome</keyword>
<name>A0AAE0ZYB1_9GAST</name>
<reference evidence="1" key="1">
    <citation type="journal article" date="2023" name="G3 (Bethesda)">
        <title>A reference genome for the long-term kleptoplast-retaining sea slug Elysia crispata morphotype clarki.</title>
        <authorList>
            <person name="Eastman K.E."/>
            <person name="Pendleton A.L."/>
            <person name="Shaikh M.A."/>
            <person name="Suttiyut T."/>
            <person name="Ogas R."/>
            <person name="Tomko P."/>
            <person name="Gavelis G."/>
            <person name="Widhalm J.R."/>
            <person name="Wisecaver J.H."/>
        </authorList>
    </citation>
    <scope>NUCLEOTIDE SEQUENCE</scope>
    <source>
        <strain evidence="1">ECLA1</strain>
    </source>
</reference>
<sequence>MQACPSRDILHAPVPSQVTSRHAPALADLHNNKQTDRLMGGHKRRVGHNLQTASAINDTRCEGAGRPMNRTVTWYLTSAQPMDLWRRHCEIKPVILVEALPYSSLSSPKLAAHSPPNFPFRLFMTNDEEKGKLDRLIKCVCKPQKIAVELREPHQLRLSPNAENQRVDREYSDDQAISILNNVIGPVCFTPPPLINHISVFFTSTRHLLPGASPHRTDFSTNEP</sequence>
<dbReference type="EMBL" id="JAWDGP010003058">
    <property type="protein sequence ID" value="KAK3777814.1"/>
    <property type="molecule type" value="Genomic_DNA"/>
</dbReference>
<evidence type="ECO:0000313" key="1">
    <source>
        <dbReference type="EMBL" id="KAK3777814.1"/>
    </source>
</evidence>
<gene>
    <name evidence="1" type="ORF">RRG08_038063</name>
</gene>
<accession>A0AAE0ZYB1</accession>
<evidence type="ECO:0000313" key="2">
    <source>
        <dbReference type="Proteomes" id="UP001283361"/>
    </source>
</evidence>
<dbReference type="Proteomes" id="UP001283361">
    <property type="component" value="Unassembled WGS sequence"/>
</dbReference>
<comment type="caution">
    <text evidence="1">The sequence shown here is derived from an EMBL/GenBank/DDBJ whole genome shotgun (WGS) entry which is preliminary data.</text>
</comment>
<organism evidence="1 2">
    <name type="scientific">Elysia crispata</name>
    <name type="common">lettuce slug</name>
    <dbReference type="NCBI Taxonomy" id="231223"/>
    <lineage>
        <taxon>Eukaryota</taxon>
        <taxon>Metazoa</taxon>
        <taxon>Spiralia</taxon>
        <taxon>Lophotrochozoa</taxon>
        <taxon>Mollusca</taxon>
        <taxon>Gastropoda</taxon>
        <taxon>Heterobranchia</taxon>
        <taxon>Euthyneura</taxon>
        <taxon>Panpulmonata</taxon>
        <taxon>Sacoglossa</taxon>
        <taxon>Placobranchoidea</taxon>
        <taxon>Plakobranchidae</taxon>
        <taxon>Elysia</taxon>
    </lineage>
</organism>
<protein>
    <submittedName>
        <fullName evidence="1">Uncharacterized protein</fullName>
    </submittedName>
</protein>